<evidence type="ECO:0000256" key="10">
    <source>
        <dbReference type="ARBA" id="ARBA00061104"/>
    </source>
</evidence>
<dbReference type="InterPro" id="IPR027417">
    <property type="entry name" value="P-loop_NTPase"/>
</dbReference>
<evidence type="ECO:0000256" key="3">
    <source>
        <dbReference type="ARBA" id="ARBA00022741"/>
    </source>
</evidence>
<dbReference type="Gene3D" id="3.40.50.11180">
    <property type="match status" value="1"/>
</dbReference>
<evidence type="ECO:0000256" key="4">
    <source>
        <dbReference type="ARBA" id="ARBA00022763"/>
    </source>
</evidence>
<keyword evidence="7 13" id="KW-0067">ATP-binding</keyword>
<organism evidence="17 18">
    <name type="scientific">Actinomycetospora cinnamomea</name>
    <dbReference type="NCBI Taxonomy" id="663609"/>
    <lineage>
        <taxon>Bacteria</taxon>
        <taxon>Bacillati</taxon>
        <taxon>Actinomycetota</taxon>
        <taxon>Actinomycetes</taxon>
        <taxon>Pseudonocardiales</taxon>
        <taxon>Pseudonocardiaceae</taxon>
        <taxon>Actinomycetospora</taxon>
    </lineage>
</organism>
<evidence type="ECO:0000256" key="7">
    <source>
        <dbReference type="ARBA" id="ARBA00022840"/>
    </source>
</evidence>
<feature type="domain" description="Helicase ATP-binding" evidence="15">
    <location>
        <begin position="749"/>
        <end position="910"/>
    </location>
</feature>
<dbReference type="GO" id="GO:0006355">
    <property type="term" value="P:regulation of DNA-templated transcription"/>
    <property type="evidence" value="ECO:0007669"/>
    <property type="project" value="UniProtKB-UniRule"/>
</dbReference>
<comment type="similarity">
    <text evidence="10 13">In the N-terminal section; belongs to the UvrB family.</text>
</comment>
<evidence type="ECO:0000256" key="8">
    <source>
        <dbReference type="ARBA" id="ARBA00023125"/>
    </source>
</evidence>
<keyword evidence="6" id="KW-0347">Helicase</keyword>
<name>A0A2U1EWF2_9PSEU</name>
<reference evidence="17 18" key="1">
    <citation type="submission" date="2018-04" db="EMBL/GenBank/DDBJ databases">
        <title>Genomic Encyclopedia of Type Strains, Phase IV (KMG-IV): sequencing the most valuable type-strain genomes for metagenomic binning, comparative biology and taxonomic classification.</title>
        <authorList>
            <person name="Goeker M."/>
        </authorList>
    </citation>
    <scope>NUCLEOTIDE SEQUENCE [LARGE SCALE GENOMIC DNA]</scope>
    <source>
        <strain evidence="17 18">DSM 45771</strain>
    </source>
</reference>
<evidence type="ECO:0000256" key="11">
    <source>
        <dbReference type="ARBA" id="ARBA00061399"/>
    </source>
</evidence>
<dbReference type="SUPFAM" id="SSF143517">
    <property type="entry name" value="TRCF domain-like"/>
    <property type="match status" value="1"/>
</dbReference>
<keyword evidence="3 13" id="KW-0547">Nucleotide-binding</keyword>
<evidence type="ECO:0000256" key="5">
    <source>
        <dbReference type="ARBA" id="ARBA00022801"/>
    </source>
</evidence>
<dbReference type="InterPro" id="IPR003711">
    <property type="entry name" value="CarD-like/TRCF_RID"/>
</dbReference>
<evidence type="ECO:0000259" key="16">
    <source>
        <dbReference type="PROSITE" id="PS51194"/>
    </source>
</evidence>
<dbReference type="Proteomes" id="UP000245639">
    <property type="component" value="Unassembled WGS sequence"/>
</dbReference>
<dbReference type="InterPro" id="IPR047112">
    <property type="entry name" value="RecG/Mfd"/>
</dbReference>
<sequence length="1301" mass="138672">MSVAVPVPGPLSVPARILEPFPAGPLSVAVRRPSKGLPALSPAASAVSAPVSAPLSVSAVSAAPLAALLPSVLADPGLREVVAAAGRDAAVEGPTGLRPFLAATLAADPDGETGGAGVPLLVVTATEREAEELAVAIGELVGPDAVAYLPSWETLPHERLSPRADTVGRRVAVFRRLAHPEAEDTPDVPLRVVTAATRSLIQPVVPGLGDLEPVRLAEGVEYELESLTARLVDLAYARVEMVEKRGEFAVRGGIVDVFPPTAAAPVRVEFWGDEVAELRCFSVADQRSLPGEGADARPAEVVAPPCRELLLTEAVRARAAELAVEHPRDKALAELLGRVAEGIPSEGMESLIPALLGGPDDTDGTPELELLPELLPAGGHVLICHPERVLTRAADLVRTGQEFLEASWLAAADGTDGRAPIDLGASAYRDLGDVRAVAAKAGRPWWTLSSLATDPDVEDDSHTHLGEHADRGARVLRPGFTAVEAYRGDIPRAAADLRALAASGGAGVLVVPAAGTAQRAAEQLREHEVPVRLAAEGLLAAPEAGVVTITRGCLVDGVTAGGTSLVIVTESDLTGARPGTEGATKRAPVKRRNAVDPLTLQPGDFVVHAQHGIGKFVEMTQRTTGTGPARTTREYLVLEYASSKRGQSSNNGDRLFVPTDQLDQVSRYVGGELPTLNKLGGSDWSKTKSKARKAVRDIAASLVQLYAARQSAPGHAFGADTPWQREMEDAFPYTETPDQASAIDEVKADMEKAVPMDRVISGDVGYGKTEIAVRAAFKAVQDGKQVAVLVPTTLLAQQHLQTFTDRMRNFPITVKGLSRFTPAKEVDGILRGLADGSVDVAVGTHRLLQTGVSWKDLGLVVIDEEQRFGVEHKEHITGLRAHVDVLSMSATPIPRTLEMSLAGIREMSTILTPPEERHPTLTYVGAHDEKQVAAAVRRELLRDGQVFYIHNRVQSIDDAAARLRRLVPEARVVTAHGQMAEERLERTVNEFWQREHDVLVCTTIVENGLDISNANTLIVERADTLGLSQLHQLRGRVGRGRERGYAYFLYPADQPLTETAHDRLATVAQHSELGAGTAVAMKDLEIRGAGNILGAEQSGHIAGVGFDLYVRLVGEAVEAFKAHAGAGGADEDQALAEVRVDLPIDAHVPHDYVDTERLRLDVYRKIAEASDGPALDAVREELVDRYGEPPVPVTNLLAVAAFRQACRRHGITEVAGQGNQIRLAPVDLPDSAQMRLKRLHPRAQYKAASRTLSLPRPTAGSDGKGPVRMGAAPLRDLELLAWCEQLFTQLFGERPVAAATT</sequence>
<dbReference type="SMART" id="SM01058">
    <property type="entry name" value="CarD_TRCF"/>
    <property type="match status" value="1"/>
</dbReference>
<keyword evidence="2 13" id="KW-0963">Cytoplasm</keyword>
<evidence type="ECO:0000256" key="12">
    <source>
        <dbReference type="ARBA" id="ARBA00070128"/>
    </source>
</evidence>
<keyword evidence="8 13" id="KW-0238">DNA-binding</keyword>
<dbReference type="GO" id="GO:0016787">
    <property type="term" value="F:hydrolase activity"/>
    <property type="evidence" value="ECO:0007669"/>
    <property type="project" value="UniProtKB-KW"/>
</dbReference>
<dbReference type="GO" id="GO:0003684">
    <property type="term" value="F:damaged DNA binding"/>
    <property type="evidence" value="ECO:0007669"/>
    <property type="project" value="InterPro"/>
</dbReference>
<evidence type="ECO:0000256" key="9">
    <source>
        <dbReference type="ARBA" id="ARBA00023204"/>
    </source>
</evidence>
<dbReference type="SMART" id="SM00490">
    <property type="entry name" value="HELICc"/>
    <property type="match status" value="1"/>
</dbReference>
<keyword evidence="9 13" id="KW-0234">DNA repair</keyword>
<dbReference type="InterPro" id="IPR041471">
    <property type="entry name" value="UvrB_inter"/>
</dbReference>
<dbReference type="HAMAP" id="MF_00969">
    <property type="entry name" value="TRCF"/>
    <property type="match status" value="1"/>
</dbReference>
<feature type="region of interest" description="Disordered" evidence="14">
    <location>
        <begin position="1247"/>
        <end position="1267"/>
    </location>
</feature>
<dbReference type="InterPro" id="IPR036101">
    <property type="entry name" value="CarD-like/TRCF_RID_sf"/>
</dbReference>
<keyword evidence="4 13" id="KW-0227">DNA damage</keyword>
<evidence type="ECO:0000313" key="17">
    <source>
        <dbReference type="EMBL" id="PVZ04257.1"/>
    </source>
</evidence>
<dbReference type="Pfam" id="PF02559">
    <property type="entry name" value="CarD_TRCF_RID"/>
    <property type="match status" value="1"/>
</dbReference>
<dbReference type="CDD" id="cd17991">
    <property type="entry name" value="DEXHc_TRCF"/>
    <property type="match status" value="1"/>
</dbReference>
<comment type="function">
    <text evidence="13">Couples transcription and DNA repair by recognizing RNA polymerase (RNAP) stalled at DNA lesions. Mediates ATP-dependent release of RNAP and its truncated transcript from the DNA, and recruitment of nucleotide excision repair machinery to the damaged site.</text>
</comment>
<dbReference type="InterPro" id="IPR011545">
    <property type="entry name" value="DEAD/DEAH_box_helicase_dom"/>
</dbReference>
<gene>
    <name evidence="13" type="primary">mfd</name>
    <name evidence="17" type="ORF">C8D89_11845</name>
</gene>
<dbReference type="SMART" id="SM00487">
    <property type="entry name" value="DEXDc"/>
    <property type="match status" value="1"/>
</dbReference>
<protein>
    <recommendedName>
        <fullName evidence="12 13">Transcription-repair-coupling factor</fullName>
        <shortName evidence="13">TRCF</shortName>
        <ecNumber evidence="13">3.6.4.-</ecNumber>
    </recommendedName>
</protein>
<accession>A0A2U1EWF2</accession>
<dbReference type="Gene3D" id="3.90.1150.50">
    <property type="entry name" value="Transcription-repair-coupling factor, D7 domain"/>
    <property type="match status" value="1"/>
</dbReference>
<comment type="subcellular location">
    <subcellularLocation>
        <location evidence="1 13">Cytoplasm</location>
    </subcellularLocation>
</comment>
<dbReference type="PANTHER" id="PTHR47964:SF1">
    <property type="entry name" value="ATP-DEPENDENT DNA HELICASE HOMOLOG RECG, CHLOROPLASTIC"/>
    <property type="match status" value="1"/>
</dbReference>
<dbReference type="GO" id="GO:0005737">
    <property type="term" value="C:cytoplasm"/>
    <property type="evidence" value="ECO:0007669"/>
    <property type="project" value="UniProtKB-SubCell"/>
</dbReference>
<dbReference type="FunFam" id="3.40.50.300:FF:000546">
    <property type="entry name" value="Transcription-repair-coupling factor"/>
    <property type="match status" value="1"/>
</dbReference>
<dbReference type="EMBL" id="QEKW01000018">
    <property type="protein sequence ID" value="PVZ04257.1"/>
    <property type="molecule type" value="Genomic_DNA"/>
</dbReference>
<evidence type="ECO:0000256" key="13">
    <source>
        <dbReference type="HAMAP-Rule" id="MF_00969"/>
    </source>
</evidence>
<dbReference type="InterPro" id="IPR001650">
    <property type="entry name" value="Helicase_C-like"/>
</dbReference>
<dbReference type="EC" id="3.6.4.-" evidence="13"/>
<dbReference type="Pfam" id="PF03461">
    <property type="entry name" value="TRCF"/>
    <property type="match status" value="1"/>
</dbReference>
<comment type="caution">
    <text evidence="17">The sequence shown here is derived from an EMBL/GenBank/DDBJ whole genome shotgun (WGS) entry which is preliminary data.</text>
</comment>
<evidence type="ECO:0000259" key="15">
    <source>
        <dbReference type="PROSITE" id="PS51192"/>
    </source>
</evidence>
<proteinExistence type="inferred from homology"/>
<dbReference type="InterPro" id="IPR014001">
    <property type="entry name" value="Helicase_ATP-bd"/>
</dbReference>
<dbReference type="PROSITE" id="PS51192">
    <property type="entry name" value="HELICASE_ATP_BIND_1"/>
    <property type="match status" value="1"/>
</dbReference>
<dbReference type="Gene3D" id="2.40.10.170">
    <property type="match status" value="1"/>
</dbReference>
<keyword evidence="5 13" id="KW-0378">Hydrolase</keyword>
<keyword evidence="18" id="KW-1185">Reference proteome</keyword>
<dbReference type="Pfam" id="PF17757">
    <property type="entry name" value="UvrB_inter"/>
    <property type="match status" value="1"/>
</dbReference>
<dbReference type="PROSITE" id="PS51194">
    <property type="entry name" value="HELICASE_CTER"/>
    <property type="match status" value="1"/>
</dbReference>
<dbReference type="SUPFAM" id="SSF52540">
    <property type="entry name" value="P-loop containing nucleoside triphosphate hydrolases"/>
    <property type="match status" value="3"/>
</dbReference>
<dbReference type="InterPro" id="IPR004576">
    <property type="entry name" value="Mfd"/>
</dbReference>
<dbReference type="Gene3D" id="3.40.50.300">
    <property type="entry name" value="P-loop containing nucleotide triphosphate hydrolases"/>
    <property type="match status" value="2"/>
</dbReference>
<dbReference type="Gene3D" id="3.30.2060.10">
    <property type="entry name" value="Penicillin-binding protein 1b domain"/>
    <property type="match status" value="1"/>
</dbReference>
<evidence type="ECO:0000256" key="2">
    <source>
        <dbReference type="ARBA" id="ARBA00022490"/>
    </source>
</evidence>
<comment type="similarity">
    <text evidence="11 13">In the C-terminal section; belongs to the helicase family. RecG subfamily.</text>
</comment>
<dbReference type="Pfam" id="PF00270">
    <property type="entry name" value="DEAD"/>
    <property type="match status" value="1"/>
</dbReference>
<dbReference type="FunFam" id="3.40.50.300:FF:000300">
    <property type="entry name" value="Transcription-repair-coupling factor"/>
    <property type="match status" value="1"/>
</dbReference>
<feature type="domain" description="Helicase C-terminal" evidence="16">
    <location>
        <begin position="928"/>
        <end position="1085"/>
    </location>
</feature>
<dbReference type="GO" id="GO:0003678">
    <property type="term" value="F:DNA helicase activity"/>
    <property type="evidence" value="ECO:0007669"/>
    <property type="project" value="TreeGrafter"/>
</dbReference>
<evidence type="ECO:0000256" key="14">
    <source>
        <dbReference type="SAM" id="MobiDB-lite"/>
    </source>
</evidence>
<evidence type="ECO:0000256" key="6">
    <source>
        <dbReference type="ARBA" id="ARBA00022806"/>
    </source>
</evidence>
<dbReference type="GO" id="GO:0000716">
    <property type="term" value="P:transcription-coupled nucleotide-excision repair, DNA damage recognition"/>
    <property type="evidence" value="ECO:0007669"/>
    <property type="project" value="UniProtKB-UniRule"/>
</dbReference>
<evidence type="ECO:0000256" key="1">
    <source>
        <dbReference type="ARBA" id="ARBA00004496"/>
    </source>
</evidence>
<dbReference type="InterPro" id="IPR005118">
    <property type="entry name" value="TRCF_C"/>
</dbReference>
<dbReference type="SMART" id="SM00982">
    <property type="entry name" value="TRCF"/>
    <property type="match status" value="1"/>
</dbReference>
<dbReference type="GO" id="GO:0005524">
    <property type="term" value="F:ATP binding"/>
    <property type="evidence" value="ECO:0007669"/>
    <property type="project" value="UniProtKB-UniRule"/>
</dbReference>
<dbReference type="SUPFAM" id="SSF141259">
    <property type="entry name" value="CarD-like"/>
    <property type="match status" value="1"/>
</dbReference>
<dbReference type="NCBIfam" id="TIGR00580">
    <property type="entry name" value="mfd"/>
    <property type="match status" value="1"/>
</dbReference>
<evidence type="ECO:0000313" key="18">
    <source>
        <dbReference type="Proteomes" id="UP000245639"/>
    </source>
</evidence>
<dbReference type="Pfam" id="PF00271">
    <property type="entry name" value="Helicase_C"/>
    <property type="match status" value="1"/>
</dbReference>
<dbReference type="InterPro" id="IPR037235">
    <property type="entry name" value="TRCF-like_C_D7"/>
</dbReference>
<dbReference type="PANTHER" id="PTHR47964">
    <property type="entry name" value="ATP-DEPENDENT DNA HELICASE HOMOLOG RECG, CHLOROPLASTIC"/>
    <property type="match status" value="1"/>
</dbReference>